<evidence type="ECO:0000256" key="1">
    <source>
        <dbReference type="SAM" id="Phobius"/>
    </source>
</evidence>
<evidence type="ECO:0000313" key="2">
    <source>
        <dbReference type="EMBL" id="QSS54449.1"/>
    </source>
</evidence>
<dbReference type="EMBL" id="CP069104">
    <property type="protein sequence ID" value="QSS54449.1"/>
    <property type="molecule type" value="Genomic_DNA"/>
</dbReference>
<keyword evidence="1" id="KW-0472">Membrane</keyword>
<dbReference type="VEuPathDB" id="FungiDB:I7I53_01996"/>
<gene>
    <name evidence="2" type="ORF">I7I53_01996</name>
</gene>
<dbReference type="AlphaFoldDB" id="A0A8A1LKB2"/>
<organism evidence="2 3">
    <name type="scientific">Ajellomyces capsulatus (strain H88)</name>
    <name type="common">Darling's disease fungus</name>
    <name type="synonym">Histoplasma capsulatum</name>
    <dbReference type="NCBI Taxonomy" id="544711"/>
    <lineage>
        <taxon>Eukaryota</taxon>
        <taxon>Fungi</taxon>
        <taxon>Dikarya</taxon>
        <taxon>Ascomycota</taxon>
        <taxon>Pezizomycotina</taxon>
        <taxon>Eurotiomycetes</taxon>
        <taxon>Eurotiomycetidae</taxon>
        <taxon>Onygenales</taxon>
        <taxon>Ajellomycetaceae</taxon>
        <taxon>Histoplasma</taxon>
    </lineage>
</organism>
<dbReference type="Proteomes" id="UP000663419">
    <property type="component" value="Chromosome 3"/>
</dbReference>
<proteinExistence type="predicted"/>
<feature type="transmembrane region" description="Helical" evidence="1">
    <location>
        <begin position="22"/>
        <end position="42"/>
    </location>
</feature>
<evidence type="ECO:0000313" key="3">
    <source>
        <dbReference type="Proteomes" id="UP000663419"/>
    </source>
</evidence>
<accession>A0A8A1LKB2</accession>
<keyword evidence="1" id="KW-0812">Transmembrane</keyword>
<name>A0A8A1LKB2_AJEC8</name>
<sequence>MLYSSFLFSALHPDLLFFGREALYIIYIERFFHFFHFFNFFCKNTKKTKVHLLEKTLWF</sequence>
<reference evidence="2" key="1">
    <citation type="submission" date="2021-01" db="EMBL/GenBank/DDBJ databases">
        <title>Chromosome-level genome assembly of a human fungal pathogen reveals clustering of transcriptionally co-regulated genes.</title>
        <authorList>
            <person name="Voorhies M."/>
            <person name="Cohen S."/>
            <person name="Shea T.P."/>
            <person name="Petrus S."/>
            <person name="Munoz J.F."/>
            <person name="Poplawski S."/>
            <person name="Goldman W.E."/>
            <person name="Michael T."/>
            <person name="Cuomo C.A."/>
            <person name="Sil A."/>
            <person name="Beyhan S."/>
        </authorList>
    </citation>
    <scope>NUCLEOTIDE SEQUENCE</scope>
    <source>
        <strain evidence="2">H88</strain>
    </source>
</reference>
<keyword evidence="1" id="KW-1133">Transmembrane helix</keyword>
<protein>
    <submittedName>
        <fullName evidence="2">Uncharacterized protein</fullName>
    </submittedName>
</protein>